<dbReference type="GO" id="GO:0005737">
    <property type="term" value="C:cytoplasm"/>
    <property type="evidence" value="ECO:0007669"/>
    <property type="project" value="TreeGrafter"/>
</dbReference>
<dbReference type="SUPFAM" id="SSF55961">
    <property type="entry name" value="Bet v1-like"/>
    <property type="match status" value="1"/>
</dbReference>
<comment type="subcellular location">
    <subcellularLocation>
        <location evidence="1">Membrane</location>
    </subcellularLocation>
</comment>
<keyword evidence="2 11" id="KW-0812">Transmembrane</keyword>
<keyword evidence="10 11" id="KW-0472">Membrane</keyword>
<evidence type="ECO:0000259" key="12">
    <source>
        <dbReference type="PROSITE" id="PS51296"/>
    </source>
</evidence>
<organism evidence="13 14">
    <name type="scientific">Crocosphaera chwakensis CCY0110</name>
    <dbReference type="NCBI Taxonomy" id="391612"/>
    <lineage>
        <taxon>Bacteria</taxon>
        <taxon>Bacillati</taxon>
        <taxon>Cyanobacteriota</taxon>
        <taxon>Cyanophyceae</taxon>
        <taxon>Oscillatoriophycideae</taxon>
        <taxon>Chroococcales</taxon>
        <taxon>Aphanothecaceae</taxon>
        <taxon>Crocosphaera</taxon>
        <taxon>Crocosphaera chwakensis</taxon>
    </lineage>
</organism>
<feature type="transmembrane region" description="Helical" evidence="11">
    <location>
        <begin position="380"/>
        <end position="399"/>
    </location>
</feature>
<evidence type="ECO:0000313" key="14">
    <source>
        <dbReference type="Proteomes" id="UP000003781"/>
    </source>
</evidence>
<evidence type="ECO:0000256" key="8">
    <source>
        <dbReference type="ARBA" id="ARBA00023004"/>
    </source>
</evidence>
<dbReference type="SUPFAM" id="SSF50022">
    <property type="entry name" value="ISP domain"/>
    <property type="match status" value="1"/>
</dbReference>
<dbReference type="PANTHER" id="PTHR21266">
    <property type="entry name" value="IRON-SULFUR DOMAIN CONTAINING PROTEIN"/>
    <property type="match status" value="1"/>
</dbReference>
<keyword evidence="4" id="KW-0479">Metal-binding</keyword>
<evidence type="ECO:0000256" key="5">
    <source>
        <dbReference type="ARBA" id="ARBA00022946"/>
    </source>
</evidence>
<reference evidence="13 14" key="1">
    <citation type="submission" date="2007-03" db="EMBL/GenBank/DDBJ databases">
        <authorList>
            <person name="Stal L."/>
            <person name="Ferriera S."/>
            <person name="Johnson J."/>
            <person name="Kravitz S."/>
            <person name="Beeson K."/>
            <person name="Sutton G."/>
            <person name="Rogers Y.-H."/>
            <person name="Friedman R."/>
            <person name="Frazier M."/>
            <person name="Venter J.C."/>
        </authorList>
    </citation>
    <scope>NUCLEOTIDE SEQUENCE [LARGE SCALE GENOMIC DNA]</scope>
    <source>
        <strain evidence="13 14">CCY0110</strain>
    </source>
</reference>
<keyword evidence="3" id="KW-0001">2Fe-2S</keyword>
<sequence length="443" mass="51633">MISEFNFFHHWYPLIPIEDIDSNSPTPVTLLGLRLVIWKPRSSTYYQVFLDQCPHRLAPLSEGRIDENSDNLMCSYHGWEFDQNGICTSIPQTENTKILTKNKQQFACVSFPSRQINGLLWVWPDKNSQDLANKTPLPLSPQIDADKGFIWSSYVRDMAYDWQTLVENVADPSHVPYAHHGVQGNRNNGQPIPIEIVKSTPNVIEAKIERALNSTITFEPPCRLEYAIKIGDSNKQVGLVVYCVPVAPGKSRLVGQFPRNFAKSLMKIIPRWWEHLTTRHLVLEGDMILLQQQEYYLQEKQETQSWKTAYQLPTEADRLVIEFRRWFDTYCQGKLPWEQVGINDTHLTINDNRHEVLDRYHQHTQHCSSCRNALNNVKKLQFILLILAIFSLIGCSIMPDEFRQQWGLLLGGFIVIELGIYSWLKWWLEPRFYFVDYIHADKK</sequence>
<dbReference type="GO" id="GO:0016705">
    <property type="term" value="F:oxidoreductase activity, acting on paired donors, with incorporation or reduction of molecular oxygen"/>
    <property type="evidence" value="ECO:0007669"/>
    <property type="project" value="UniProtKB-ARBA"/>
</dbReference>
<dbReference type="Gene3D" id="3.90.380.10">
    <property type="entry name" value="Naphthalene 1,2-dioxygenase Alpha Subunit, Chain A, domain 1"/>
    <property type="match status" value="1"/>
</dbReference>
<accession>A3IGZ0</accession>
<dbReference type="PROSITE" id="PS51296">
    <property type="entry name" value="RIESKE"/>
    <property type="match status" value="1"/>
</dbReference>
<dbReference type="Gene3D" id="2.102.10.10">
    <property type="entry name" value="Rieske [2Fe-2S] iron-sulphur domain"/>
    <property type="match status" value="1"/>
</dbReference>
<dbReference type="Proteomes" id="UP000003781">
    <property type="component" value="Unassembled WGS sequence"/>
</dbReference>
<gene>
    <name evidence="13" type="ORF">CY0110_10167</name>
</gene>
<feature type="domain" description="Rieske" evidence="12">
    <location>
        <begin position="11"/>
        <end position="122"/>
    </location>
</feature>
<keyword evidence="8" id="KW-0408">Iron</keyword>
<dbReference type="GO" id="GO:0016020">
    <property type="term" value="C:membrane"/>
    <property type="evidence" value="ECO:0007669"/>
    <property type="project" value="UniProtKB-SubCell"/>
</dbReference>
<proteinExistence type="predicted"/>
<keyword evidence="6 11" id="KW-1133">Transmembrane helix</keyword>
<feature type="transmembrane region" description="Helical" evidence="11">
    <location>
        <begin position="406"/>
        <end position="424"/>
    </location>
</feature>
<evidence type="ECO:0000256" key="7">
    <source>
        <dbReference type="ARBA" id="ARBA00023002"/>
    </source>
</evidence>
<dbReference type="Pfam" id="PF00355">
    <property type="entry name" value="Rieske"/>
    <property type="match status" value="1"/>
</dbReference>
<dbReference type="GO" id="GO:0051537">
    <property type="term" value="F:2 iron, 2 sulfur cluster binding"/>
    <property type="evidence" value="ECO:0007669"/>
    <property type="project" value="UniProtKB-KW"/>
</dbReference>
<keyword evidence="9" id="KW-0411">Iron-sulfur</keyword>
<dbReference type="AlphaFoldDB" id="A3IGZ0"/>
<dbReference type="RefSeq" id="WP_008272571.1">
    <property type="nucleotide sequence ID" value="NZ_AAXW01000001.1"/>
</dbReference>
<name>A3IGZ0_9CHRO</name>
<keyword evidence="14" id="KW-1185">Reference proteome</keyword>
<protein>
    <recommendedName>
        <fullName evidence="12">Rieske domain-containing protein</fullName>
    </recommendedName>
</protein>
<dbReference type="GO" id="GO:0010277">
    <property type="term" value="F:chlorophyllide a oxygenase activity"/>
    <property type="evidence" value="ECO:0007669"/>
    <property type="project" value="InterPro"/>
</dbReference>
<keyword evidence="7" id="KW-0560">Oxidoreductase</keyword>
<dbReference type="GO" id="GO:0046872">
    <property type="term" value="F:metal ion binding"/>
    <property type="evidence" value="ECO:0007669"/>
    <property type="project" value="UniProtKB-KW"/>
</dbReference>
<dbReference type="InterPro" id="IPR050584">
    <property type="entry name" value="Cholesterol_7-desaturase"/>
</dbReference>
<dbReference type="Pfam" id="PF08417">
    <property type="entry name" value="PaO"/>
    <property type="match status" value="1"/>
</dbReference>
<dbReference type="InterPro" id="IPR013626">
    <property type="entry name" value="PaO"/>
</dbReference>
<dbReference type="OrthoDB" id="477744at2"/>
<evidence type="ECO:0000256" key="11">
    <source>
        <dbReference type="SAM" id="Phobius"/>
    </source>
</evidence>
<dbReference type="PANTHER" id="PTHR21266:SF32">
    <property type="entry name" value="CHOLESTEROL 7-DESATURASE NVD"/>
    <property type="match status" value="1"/>
</dbReference>
<dbReference type="InterPro" id="IPR017941">
    <property type="entry name" value="Rieske_2Fe-2S"/>
</dbReference>
<evidence type="ECO:0000256" key="6">
    <source>
        <dbReference type="ARBA" id="ARBA00022989"/>
    </source>
</evidence>
<keyword evidence="5" id="KW-0809">Transit peptide</keyword>
<evidence type="ECO:0000256" key="10">
    <source>
        <dbReference type="ARBA" id="ARBA00023136"/>
    </source>
</evidence>
<evidence type="ECO:0000256" key="4">
    <source>
        <dbReference type="ARBA" id="ARBA00022723"/>
    </source>
</evidence>
<evidence type="ECO:0000256" key="3">
    <source>
        <dbReference type="ARBA" id="ARBA00022714"/>
    </source>
</evidence>
<evidence type="ECO:0000256" key="9">
    <source>
        <dbReference type="ARBA" id="ARBA00023014"/>
    </source>
</evidence>
<evidence type="ECO:0000256" key="2">
    <source>
        <dbReference type="ARBA" id="ARBA00022692"/>
    </source>
</evidence>
<dbReference type="eggNOG" id="COG4638">
    <property type="taxonomic scope" value="Bacteria"/>
</dbReference>
<evidence type="ECO:0000313" key="13">
    <source>
        <dbReference type="EMBL" id="EAZ94232.1"/>
    </source>
</evidence>
<comment type="caution">
    <text evidence="13">The sequence shown here is derived from an EMBL/GenBank/DDBJ whole genome shotgun (WGS) entry which is preliminary data.</text>
</comment>
<evidence type="ECO:0000256" key="1">
    <source>
        <dbReference type="ARBA" id="ARBA00004370"/>
    </source>
</evidence>
<dbReference type="EMBL" id="AAXW01000001">
    <property type="protein sequence ID" value="EAZ94232.1"/>
    <property type="molecule type" value="Genomic_DNA"/>
</dbReference>
<dbReference type="InterPro" id="IPR036922">
    <property type="entry name" value="Rieske_2Fe-2S_sf"/>
</dbReference>